<organism evidence="2 3">
    <name type="scientific">Paraburkholderia phytofirmans (strain DSM 17436 / LMG 22146 / PsJN)</name>
    <name type="common">Burkholderia phytofirmans</name>
    <dbReference type="NCBI Taxonomy" id="398527"/>
    <lineage>
        <taxon>Bacteria</taxon>
        <taxon>Pseudomonadati</taxon>
        <taxon>Pseudomonadota</taxon>
        <taxon>Betaproteobacteria</taxon>
        <taxon>Burkholderiales</taxon>
        <taxon>Burkholderiaceae</taxon>
        <taxon>Paraburkholderia</taxon>
    </lineage>
</organism>
<feature type="transmembrane region" description="Helical" evidence="1">
    <location>
        <begin position="12"/>
        <end position="32"/>
    </location>
</feature>
<geneLocation type="plasmid" evidence="2 3">
    <name>pBPHYT01</name>
</geneLocation>
<reference evidence="2 3" key="1">
    <citation type="journal article" date="2011" name="J. Bacteriol.">
        <title>Complete genome sequence of the plant growth-promoting endophyte Burkholderia phytofirmans strain PsJN.</title>
        <authorList>
            <person name="Weilharter A."/>
            <person name="Mitter B."/>
            <person name="Shin M.V."/>
            <person name="Chain P.S."/>
            <person name="Nowak J."/>
            <person name="Sessitsch A."/>
        </authorList>
    </citation>
    <scope>NUCLEOTIDE SEQUENCE [LARGE SCALE GENOMIC DNA]</scope>
    <source>
        <strain evidence="3">DSM 17436 / LMG 22146 / PsJN</strain>
        <plasmid evidence="2 3">pBPHYT01</plasmid>
    </source>
</reference>
<evidence type="ECO:0000313" key="3">
    <source>
        <dbReference type="Proteomes" id="UP000001739"/>
    </source>
</evidence>
<accession>B2TGV5</accession>
<feature type="transmembrane region" description="Helical" evidence="1">
    <location>
        <begin position="88"/>
        <end position="110"/>
    </location>
</feature>
<dbReference type="EMBL" id="CP001054">
    <property type="protein sequence ID" value="ACD21671.1"/>
    <property type="molecule type" value="Genomic_DNA"/>
</dbReference>
<protein>
    <submittedName>
        <fullName evidence="2">Putative peptidase protein</fullName>
    </submittedName>
</protein>
<name>B2TGV5_PARPJ</name>
<dbReference type="KEGG" id="bpy:Bphyt_7386"/>
<keyword evidence="1" id="KW-1133">Transmembrane helix</keyword>
<dbReference type="Proteomes" id="UP000001739">
    <property type="component" value="Plasmid pBPHYT01"/>
</dbReference>
<gene>
    <name evidence="2" type="ordered locus">Bphyt_7386</name>
</gene>
<evidence type="ECO:0000256" key="1">
    <source>
        <dbReference type="SAM" id="Phobius"/>
    </source>
</evidence>
<keyword evidence="2" id="KW-0614">Plasmid</keyword>
<keyword evidence="1" id="KW-0812">Transmembrane</keyword>
<dbReference type="AlphaFoldDB" id="B2TGV5"/>
<sequence length="153" mass="16841">MTMALYHYLQTLQPKVAVIALLVSIPLVFVSYSIHEAAHWLAGRAFGATGSLTFFPLRGKSRLWMVSIMGMRFDDAARRQVSRSQIRMMALAGPAWDLMFGAACMCFYHDLTGPEVLRATVACVGVSVLFSSIALNVVPLPIGNDGWRVLHPD</sequence>
<dbReference type="HOGENOM" id="CLU_1709805_0_0_4"/>
<keyword evidence="1" id="KW-0472">Membrane</keyword>
<proteinExistence type="predicted"/>
<feature type="transmembrane region" description="Helical" evidence="1">
    <location>
        <begin position="116"/>
        <end position="138"/>
    </location>
</feature>
<evidence type="ECO:0000313" key="2">
    <source>
        <dbReference type="EMBL" id="ACD21671.1"/>
    </source>
</evidence>